<evidence type="ECO:0000259" key="1">
    <source>
        <dbReference type="Pfam" id="PF01556"/>
    </source>
</evidence>
<evidence type="ECO:0000313" key="2">
    <source>
        <dbReference type="EMBL" id="OPC76843.1"/>
    </source>
</evidence>
<dbReference type="Gene3D" id="1.25.40.10">
    <property type="entry name" value="Tetratricopeptide repeat domain"/>
    <property type="match status" value="3"/>
</dbReference>
<keyword evidence="3" id="KW-1185">Reference proteome</keyword>
<dbReference type="STRING" id="159449.B4N89_46075"/>
<feature type="domain" description="Chaperone DnaJ C-terminal" evidence="1">
    <location>
        <begin position="1035"/>
        <end position="1114"/>
    </location>
</feature>
<dbReference type="Gene3D" id="2.60.260.20">
    <property type="entry name" value="Urease metallochaperone UreE, N-terminal domain"/>
    <property type="match status" value="2"/>
</dbReference>
<dbReference type="SMART" id="SM00028">
    <property type="entry name" value="TPR"/>
    <property type="match status" value="3"/>
</dbReference>
<dbReference type="CDD" id="cd10747">
    <property type="entry name" value="DnaJ_C"/>
    <property type="match status" value="1"/>
</dbReference>
<gene>
    <name evidence="2" type="ORF">B4N89_46075</name>
</gene>
<protein>
    <recommendedName>
        <fullName evidence="1">Chaperone DnaJ C-terminal domain-containing protein</fullName>
    </recommendedName>
</protein>
<reference evidence="2 3" key="1">
    <citation type="submission" date="2017-03" db="EMBL/GenBank/DDBJ databases">
        <title>Draft genome sequence of Streptomyces scabrisporus NF3, endophyte isolated from Amphipterygium adstringens.</title>
        <authorList>
            <person name="Vazquez M."/>
            <person name="Ceapa C.D."/>
            <person name="Rodriguez Luna D."/>
            <person name="Sanchez Esquivel S."/>
        </authorList>
    </citation>
    <scope>NUCLEOTIDE SEQUENCE [LARGE SCALE GENOMIC DNA]</scope>
    <source>
        <strain evidence="2 3">NF3</strain>
    </source>
</reference>
<dbReference type="GO" id="GO:0006457">
    <property type="term" value="P:protein folding"/>
    <property type="evidence" value="ECO:0007669"/>
    <property type="project" value="InterPro"/>
</dbReference>
<dbReference type="InterPro" id="IPR002939">
    <property type="entry name" value="DnaJ_C"/>
</dbReference>
<organism evidence="2 3">
    <name type="scientific">Embleya scabrispora</name>
    <dbReference type="NCBI Taxonomy" id="159449"/>
    <lineage>
        <taxon>Bacteria</taxon>
        <taxon>Bacillati</taxon>
        <taxon>Actinomycetota</taxon>
        <taxon>Actinomycetes</taxon>
        <taxon>Kitasatosporales</taxon>
        <taxon>Streptomycetaceae</taxon>
        <taxon>Embleya</taxon>
    </lineage>
</organism>
<dbReference type="InterPro" id="IPR011990">
    <property type="entry name" value="TPR-like_helical_dom_sf"/>
</dbReference>
<dbReference type="InterPro" id="IPR008971">
    <property type="entry name" value="HSP40/DnaJ_pept-bd"/>
</dbReference>
<dbReference type="SUPFAM" id="SSF49493">
    <property type="entry name" value="HSP40/DnaJ peptide-binding domain"/>
    <property type="match status" value="1"/>
</dbReference>
<dbReference type="SUPFAM" id="SSF48452">
    <property type="entry name" value="TPR-like"/>
    <property type="match status" value="2"/>
</dbReference>
<dbReference type="AlphaFoldDB" id="A0A1T3NJ54"/>
<sequence>MHAVDGFAYGVIGADLHVLPDRGPVYLLYRHRPESRTSDPAWLMLQPSRLLDARHTVVGFTGRQRELDELSGWRDGSSSRISACWLHAPGGQGKTRLAEEFARLSGEAGWRVVTAAQGLGVVHPRPGSQDLRPDGSSGVLLVVDYADRWPVSHLTWLFSNALLHHEIPTRVLLIARSAHGWPAVRAALAAVGAELGDRHLAPLPDDSAARHHMFRAARDAFAERYGVDPRRVPYPDRLDGSDFGLTLALHMAALVAVDAVVRDARPPEDLAGMSAYLLDRELGHWRAMYEKRVEGVDFATSPAELARIVFTATLTGPVGHSDGVTVVSALAASEHPQRALADHAICYPSADPGRGEVLEPLYPDRIAEDFLALTLPGHDLTAYPSDPWCVGTPARLLAVEPRHTARAVTFLTAAAARWPHLARRHLYPLLRSDPTLGVRAGNAALSALAQLSDVPVDVLTAVTERFPEHRDIDLDSGIASVTERLIAHRLAETDDPAQTAELRNLLARRLAYAGRGDEAVTAARKAVEDCRRLPRTVPASSISLAVSLTNLASHLGHDGRPSPEAVERALEAVALLERLVTVGPEALLKELTTARAVLSVAYQAMGRHDSNVRTLSKQTISSYRALVAVDPRQYEPYLMHALHNVAVHHREAGRIADALACSGEALEIAGRLSAAAPATHLPSLAQELFIHGNLLMESGRADLALPVATKAVEVIRRMQRSDVRAHEPDLARALDLLGNCRQLVGQVDEAIEATEEAVRIGRRLVRRDTRAHEWFLAMVLDNLGTRQAAHSMLRQKAGSPESMEHSAEAVTILRRLADATPERFDPELARVLSNLAVRQMENSRMDDALETMHEALALRERLVERNPAAHRFRQGWDLGNLAQILLESGAPANESAHAAERAVTIYRDAARENPREHELQLAKVLMFLAYARAQIPDETDHARQHAAEAIEICRRHLDRLPRFVQPFLVEALALHRQLGGASGHCETAAVGVSLAQAALGGVVSVTQPGTGREIRLRLPAGIRSGQRVRLDGLELTVAVRPHPTFRRDGDDLRIGIPVTLAERAAGLVLRVPLLEGGSVTVRLPPAAPVDRLLRIPGRGCLRADGTRGDMLLSLDTTRDNVDASTLRDSLLASNPWGGSTE</sequence>
<comment type="caution">
    <text evidence="2">The sequence shown here is derived from an EMBL/GenBank/DDBJ whole genome shotgun (WGS) entry which is preliminary data.</text>
</comment>
<accession>A0A1T3NJ54</accession>
<dbReference type="InterPro" id="IPR019734">
    <property type="entry name" value="TPR_rpt"/>
</dbReference>
<dbReference type="Pfam" id="PF13374">
    <property type="entry name" value="TPR_10"/>
    <property type="match status" value="1"/>
</dbReference>
<evidence type="ECO:0000313" key="3">
    <source>
        <dbReference type="Proteomes" id="UP000190037"/>
    </source>
</evidence>
<name>A0A1T3NJ54_9ACTN</name>
<dbReference type="GO" id="GO:0051082">
    <property type="term" value="F:unfolded protein binding"/>
    <property type="evidence" value="ECO:0007669"/>
    <property type="project" value="InterPro"/>
</dbReference>
<dbReference type="PANTHER" id="PTHR19959:SF119">
    <property type="entry name" value="FUNGAL LIPASE-LIKE DOMAIN-CONTAINING PROTEIN"/>
    <property type="match status" value="1"/>
</dbReference>
<proteinExistence type="predicted"/>
<dbReference type="EMBL" id="MWQN01000005">
    <property type="protein sequence ID" value="OPC76843.1"/>
    <property type="molecule type" value="Genomic_DNA"/>
</dbReference>
<dbReference type="PANTHER" id="PTHR19959">
    <property type="entry name" value="KINESIN LIGHT CHAIN"/>
    <property type="match status" value="1"/>
</dbReference>
<dbReference type="Proteomes" id="UP000190037">
    <property type="component" value="Unassembled WGS sequence"/>
</dbReference>
<dbReference type="Pfam" id="PF01556">
    <property type="entry name" value="DnaJ_C"/>
    <property type="match status" value="1"/>
</dbReference>